<sequence length="131" mass="13970">SREANCFLNWLNPRRGALPGKSRLLEGWDWFAWRPIAGSAGGCPGGDSAAVPEETARGEPAGPSGCPGGDLKRRAEVLQPPRSAPRTHRPRRHIPGSACTGAPRNPHRAIPRPLKPVRILLGGGLRAARDP</sequence>
<dbReference type="Proteomes" id="UP001266305">
    <property type="component" value="Unassembled WGS sequence"/>
</dbReference>
<feature type="non-terminal residue" evidence="2">
    <location>
        <position position="1"/>
    </location>
</feature>
<reference evidence="2 3" key="1">
    <citation type="submission" date="2023-05" db="EMBL/GenBank/DDBJ databases">
        <title>B98-5 Cell Line De Novo Hybrid Assembly: An Optical Mapping Approach.</title>
        <authorList>
            <person name="Kananen K."/>
            <person name="Auerbach J.A."/>
            <person name="Kautto E."/>
            <person name="Blachly J.S."/>
        </authorList>
    </citation>
    <scope>NUCLEOTIDE SEQUENCE [LARGE SCALE GENOMIC DNA]</scope>
    <source>
        <strain evidence="2">B95-8</strain>
        <tissue evidence="2">Cell line</tissue>
    </source>
</reference>
<proteinExistence type="predicted"/>
<gene>
    <name evidence="2" type="ORF">P7K49_002331</name>
</gene>
<protein>
    <submittedName>
        <fullName evidence="2">Uncharacterized protein</fullName>
    </submittedName>
</protein>
<accession>A0ABQ9WHN2</accession>
<evidence type="ECO:0000313" key="2">
    <source>
        <dbReference type="EMBL" id="KAK2120945.1"/>
    </source>
</evidence>
<keyword evidence="3" id="KW-1185">Reference proteome</keyword>
<evidence type="ECO:0000256" key="1">
    <source>
        <dbReference type="SAM" id="MobiDB-lite"/>
    </source>
</evidence>
<organism evidence="2 3">
    <name type="scientific">Saguinus oedipus</name>
    <name type="common">Cotton-top tamarin</name>
    <name type="synonym">Oedipomidas oedipus</name>
    <dbReference type="NCBI Taxonomy" id="9490"/>
    <lineage>
        <taxon>Eukaryota</taxon>
        <taxon>Metazoa</taxon>
        <taxon>Chordata</taxon>
        <taxon>Craniata</taxon>
        <taxon>Vertebrata</taxon>
        <taxon>Euteleostomi</taxon>
        <taxon>Mammalia</taxon>
        <taxon>Eutheria</taxon>
        <taxon>Euarchontoglires</taxon>
        <taxon>Primates</taxon>
        <taxon>Haplorrhini</taxon>
        <taxon>Platyrrhini</taxon>
        <taxon>Cebidae</taxon>
        <taxon>Callitrichinae</taxon>
        <taxon>Saguinus</taxon>
    </lineage>
</organism>
<feature type="compositionally biased region" description="Basic residues" evidence="1">
    <location>
        <begin position="85"/>
        <end position="94"/>
    </location>
</feature>
<name>A0ABQ9WHN2_SAGOE</name>
<feature type="region of interest" description="Disordered" evidence="1">
    <location>
        <begin position="41"/>
        <end position="115"/>
    </location>
</feature>
<dbReference type="EMBL" id="JASSZA010000001">
    <property type="protein sequence ID" value="KAK2120945.1"/>
    <property type="molecule type" value="Genomic_DNA"/>
</dbReference>
<evidence type="ECO:0000313" key="3">
    <source>
        <dbReference type="Proteomes" id="UP001266305"/>
    </source>
</evidence>
<comment type="caution">
    <text evidence="2">The sequence shown here is derived from an EMBL/GenBank/DDBJ whole genome shotgun (WGS) entry which is preliminary data.</text>
</comment>